<name>A0A246JEN0_9BURK</name>
<sequence>MGAHTATATATATATDTDTDAIAATAADWIVRLSADDADERQAAIEGFEAWKRADPRHLAMAANMERFIDQTRKLANDGNGQASTQAAHAALDEVSPARVARRRRVRRGIGLAAAAVLGGAALLAGSDPGRLLADLRQPLGAPRSTTLADGSTLTLAGGAAVDVRLDGPERHIVLRGGEILLQVAKDPLHPLIVETPQGNIRALGTRFLVRRDGATTWLTMLESRAAVTTSDPTVPRQVIAAGERARITARGIETLPAIDPGLAEEAFRRQRLIAQDRPLAEVLDELAQHRPGLLRYDAKAVAGLRVTAVLPLDDTDRALALVAASFPRLRIRRVGDWLVFVDARA</sequence>
<dbReference type="OrthoDB" id="1100567at2"/>
<dbReference type="InterPro" id="IPR006860">
    <property type="entry name" value="FecR"/>
</dbReference>
<dbReference type="EMBL" id="NIOF01000004">
    <property type="protein sequence ID" value="OWQ91020.1"/>
    <property type="molecule type" value="Genomic_DNA"/>
</dbReference>
<dbReference type="PIRSF" id="PIRSF018266">
    <property type="entry name" value="FecR"/>
    <property type="match status" value="1"/>
</dbReference>
<comment type="caution">
    <text evidence="3">The sequence shown here is derived from an EMBL/GenBank/DDBJ whole genome shotgun (WGS) entry which is preliminary data.</text>
</comment>
<evidence type="ECO:0000313" key="3">
    <source>
        <dbReference type="EMBL" id="OWQ91020.1"/>
    </source>
</evidence>
<dbReference type="Pfam" id="PF04773">
    <property type="entry name" value="FecR"/>
    <property type="match status" value="1"/>
</dbReference>
<dbReference type="InterPro" id="IPR012373">
    <property type="entry name" value="Ferrdict_sens_TM"/>
</dbReference>
<feature type="transmembrane region" description="Helical" evidence="1">
    <location>
        <begin position="109"/>
        <end position="127"/>
    </location>
</feature>
<reference evidence="3 4" key="1">
    <citation type="journal article" date="2008" name="Int. J. Syst. Evol. Microbiol.">
        <title>Description of Roseateles aquatilis sp. nov. and Roseateles terrae sp. nov., in the class Betaproteobacteria, and emended description of the genus Roseateles.</title>
        <authorList>
            <person name="Gomila M."/>
            <person name="Bowien B."/>
            <person name="Falsen E."/>
            <person name="Moore E.R."/>
            <person name="Lalucat J."/>
        </authorList>
    </citation>
    <scope>NUCLEOTIDE SEQUENCE [LARGE SCALE GENOMIC DNA]</scope>
    <source>
        <strain evidence="3 4">CCUG 48205</strain>
    </source>
</reference>
<keyword evidence="1" id="KW-1133">Transmembrane helix</keyword>
<accession>A0A246JEN0</accession>
<evidence type="ECO:0000259" key="2">
    <source>
        <dbReference type="Pfam" id="PF04773"/>
    </source>
</evidence>
<dbReference type="PANTHER" id="PTHR30273:SF2">
    <property type="entry name" value="PROTEIN FECR"/>
    <property type="match status" value="1"/>
</dbReference>
<evidence type="ECO:0000313" key="4">
    <source>
        <dbReference type="Proteomes" id="UP000197468"/>
    </source>
</evidence>
<evidence type="ECO:0000256" key="1">
    <source>
        <dbReference type="SAM" id="Phobius"/>
    </source>
</evidence>
<dbReference type="GO" id="GO:0016989">
    <property type="term" value="F:sigma factor antagonist activity"/>
    <property type="evidence" value="ECO:0007669"/>
    <property type="project" value="TreeGrafter"/>
</dbReference>
<dbReference type="AlphaFoldDB" id="A0A246JEN0"/>
<dbReference type="Gene3D" id="2.60.120.1440">
    <property type="match status" value="1"/>
</dbReference>
<gene>
    <name evidence="3" type="ORF">CDN99_11585</name>
</gene>
<keyword evidence="1" id="KW-0472">Membrane</keyword>
<feature type="domain" description="FecR protein" evidence="2">
    <location>
        <begin position="143"/>
        <end position="224"/>
    </location>
</feature>
<dbReference type="PANTHER" id="PTHR30273">
    <property type="entry name" value="PERIPLASMIC SIGNAL SENSOR AND SIGMA FACTOR ACTIVATOR FECR-RELATED"/>
    <property type="match status" value="1"/>
</dbReference>
<protein>
    <recommendedName>
        <fullName evidence="2">FecR protein domain-containing protein</fullName>
    </recommendedName>
</protein>
<organism evidence="3 4">
    <name type="scientific">Roseateles aquatilis</name>
    <dbReference type="NCBI Taxonomy" id="431061"/>
    <lineage>
        <taxon>Bacteria</taxon>
        <taxon>Pseudomonadati</taxon>
        <taxon>Pseudomonadota</taxon>
        <taxon>Betaproteobacteria</taxon>
        <taxon>Burkholderiales</taxon>
        <taxon>Sphaerotilaceae</taxon>
        <taxon>Roseateles</taxon>
    </lineage>
</organism>
<dbReference type="Proteomes" id="UP000197468">
    <property type="component" value="Unassembled WGS sequence"/>
</dbReference>
<keyword evidence="1" id="KW-0812">Transmembrane</keyword>
<keyword evidence="4" id="KW-1185">Reference proteome</keyword>
<proteinExistence type="predicted"/>